<feature type="transmembrane region" description="Helical" evidence="1">
    <location>
        <begin position="47"/>
        <end position="72"/>
    </location>
</feature>
<feature type="transmembrane region" description="Helical" evidence="1">
    <location>
        <begin position="84"/>
        <end position="105"/>
    </location>
</feature>
<reference evidence="2 3" key="2">
    <citation type="submission" date="2018-11" db="EMBL/GenBank/DDBJ databases">
        <authorList>
            <consortium name="Pathogen Informatics"/>
        </authorList>
    </citation>
    <scope>NUCLEOTIDE SEQUENCE [LARGE SCALE GENOMIC DNA]</scope>
</reference>
<keyword evidence="3" id="KW-1185">Reference proteome</keyword>
<protein>
    <submittedName>
        <fullName evidence="4">7TM_GPCR_Srx domain-containing protein</fullName>
    </submittedName>
</protein>
<sequence length="287" mass="32039">MSGAGERFGDVTYAVFYFISGVTFCGVNLMCISAIPDCSGYASPQHLKLLAALLFACAIAVIPSTFFVPFIIGIEGNVSERDQTTRICAFVLRFALVAVSLFYMLTTMQRNIECFFPSLSYSENVNIKVDNGSSVLNDLTKMSFYFFFDLIFIMLNSFFYTSTTDRNTFRFITLNNALFGYLQSFGQSLWPTICALTFCTPLRKALIRRLRLMMGGDRISKRQSRLRSQQLRKMTIRASASPVFQLFAKSQKGTTKTGAMEETGVASVANNIGSLHTVPIFVLRMGT</sequence>
<dbReference type="EMBL" id="UYWY01019826">
    <property type="protein sequence ID" value="VDM39430.1"/>
    <property type="molecule type" value="Genomic_DNA"/>
</dbReference>
<evidence type="ECO:0000313" key="2">
    <source>
        <dbReference type="EMBL" id="VDM39430.1"/>
    </source>
</evidence>
<evidence type="ECO:0000256" key="1">
    <source>
        <dbReference type="SAM" id="Phobius"/>
    </source>
</evidence>
<dbReference type="AlphaFoldDB" id="A0A183UHY9"/>
<reference evidence="4" key="1">
    <citation type="submission" date="2016-06" db="UniProtKB">
        <authorList>
            <consortium name="WormBaseParasite"/>
        </authorList>
    </citation>
    <scope>IDENTIFICATION</scope>
</reference>
<proteinExistence type="predicted"/>
<keyword evidence="1" id="KW-0472">Membrane</keyword>
<dbReference type="WBParaSite" id="TCNE_0000810901-mRNA-1">
    <property type="protein sequence ID" value="TCNE_0000810901-mRNA-1"/>
    <property type="gene ID" value="TCNE_0000810901"/>
</dbReference>
<organism evidence="3 4">
    <name type="scientific">Toxocara canis</name>
    <name type="common">Canine roundworm</name>
    <dbReference type="NCBI Taxonomy" id="6265"/>
    <lineage>
        <taxon>Eukaryota</taxon>
        <taxon>Metazoa</taxon>
        <taxon>Ecdysozoa</taxon>
        <taxon>Nematoda</taxon>
        <taxon>Chromadorea</taxon>
        <taxon>Rhabditida</taxon>
        <taxon>Spirurina</taxon>
        <taxon>Ascaridomorpha</taxon>
        <taxon>Ascaridoidea</taxon>
        <taxon>Toxocaridae</taxon>
        <taxon>Toxocara</taxon>
    </lineage>
</organism>
<evidence type="ECO:0000313" key="4">
    <source>
        <dbReference type="WBParaSite" id="TCNE_0000810901-mRNA-1"/>
    </source>
</evidence>
<accession>A0A183UHY9</accession>
<keyword evidence="1" id="KW-0812">Transmembrane</keyword>
<feature type="transmembrane region" description="Helical" evidence="1">
    <location>
        <begin position="144"/>
        <end position="161"/>
    </location>
</feature>
<evidence type="ECO:0000313" key="3">
    <source>
        <dbReference type="Proteomes" id="UP000050794"/>
    </source>
</evidence>
<keyword evidence="1" id="KW-1133">Transmembrane helix</keyword>
<feature type="transmembrane region" description="Helical" evidence="1">
    <location>
        <begin position="12"/>
        <end position="35"/>
    </location>
</feature>
<gene>
    <name evidence="2" type="ORF">TCNE_LOCUS8109</name>
</gene>
<name>A0A183UHY9_TOXCA</name>
<dbReference type="Proteomes" id="UP000050794">
    <property type="component" value="Unassembled WGS sequence"/>
</dbReference>